<feature type="compositionally biased region" description="Basic and acidic residues" evidence="3">
    <location>
        <begin position="129"/>
        <end position="138"/>
    </location>
</feature>
<comment type="caution">
    <text evidence="4">The sequence shown here is derived from an EMBL/GenBank/DDBJ whole genome shotgun (WGS) entry which is preliminary data.</text>
</comment>
<proteinExistence type="predicted"/>
<keyword evidence="2" id="KW-0677">Repeat</keyword>
<feature type="compositionally biased region" description="Basic and acidic residues" evidence="3">
    <location>
        <begin position="234"/>
        <end position="285"/>
    </location>
</feature>
<feature type="compositionally biased region" description="Basic and acidic residues" evidence="3">
    <location>
        <begin position="208"/>
        <end position="219"/>
    </location>
</feature>
<keyword evidence="4" id="KW-0966">Cell projection</keyword>
<feature type="compositionally biased region" description="Polar residues" evidence="3">
    <location>
        <begin position="147"/>
        <end position="165"/>
    </location>
</feature>
<feature type="compositionally biased region" description="Polar residues" evidence="3">
    <location>
        <begin position="287"/>
        <end position="305"/>
    </location>
</feature>
<dbReference type="SUPFAM" id="SSF52075">
    <property type="entry name" value="Outer arm dynein light chain 1"/>
    <property type="match status" value="1"/>
</dbReference>
<evidence type="ECO:0000313" key="5">
    <source>
        <dbReference type="Proteomes" id="UP001281761"/>
    </source>
</evidence>
<dbReference type="Proteomes" id="UP001281761">
    <property type="component" value="Unassembled WGS sequence"/>
</dbReference>
<dbReference type="Gene3D" id="3.80.10.10">
    <property type="entry name" value="Ribonuclease Inhibitor"/>
    <property type="match status" value="1"/>
</dbReference>
<keyword evidence="4" id="KW-0282">Flagellum</keyword>
<keyword evidence="5" id="KW-1185">Reference proteome</keyword>
<organism evidence="4 5">
    <name type="scientific">Blattamonas nauphoetae</name>
    <dbReference type="NCBI Taxonomy" id="2049346"/>
    <lineage>
        <taxon>Eukaryota</taxon>
        <taxon>Metamonada</taxon>
        <taxon>Preaxostyla</taxon>
        <taxon>Oxymonadida</taxon>
        <taxon>Blattamonas</taxon>
    </lineage>
</organism>
<keyword evidence="4" id="KW-0969">Cilium</keyword>
<dbReference type="PANTHER" id="PTHR18849:SF0">
    <property type="entry name" value="CILIA- AND FLAGELLA-ASSOCIATED PROTEIN 410-RELATED"/>
    <property type="match status" value="1"/>
</dbReference>
<protein>
    <submittedName>
        <fullName evidence="4">Cilia- and flagella-associated protein 410</fullName>
    </submittedName>
</protein>
<sequence length="373" mass="44031">MTDNSTQAVLTESLIFQATHLDNLEQVKKINLWGRNIVDISVIEKLPNIEVVALSINKIQTLKPFRNCRNLRELYVRKNDITDYHEIDHLANLPSLTTVWLDENPCVQFPGYTDYVIAKLQHLEKLDNRDVTEEERQNAKKAIASPSHPSHQRQTSRAGSQSDLQPSRRPVTSASSSRPSSAKRPQTQASPVRDQDERQQATPQYGKYDSEHTPPERQRRGSQGRYADEPLFNDADKVREPERPRERDRGREREYDGERRRDERDYDERGYREDYRRSPARRYDDYTPQSVRTTPQHQRTPSSSRDMPGNHNVLYAVIALLNELDDEQLEMVEDEIRRKTTVRREHREERRDREMRRREQEDYEARRANYSGH</sequence>
<feature type="region of interest" description="Disordered" evidence="3">
    <location>
        <begin position="337"/>
        <end position="373"/>
    </location>
</feature>
<gene>
    <name evidence="4" type="ORF">BLNAU_15484</name>
</gene>
<accession>A0ABQ9XD57</accession>
<dbReference type="Pfam" id="PF14580">
    <property type="entry name" value="LRR_9"/>
    <property type="match status" value="1"/>
</dbReference>
<evidence type="ECO:0000313" key="4">
    <source>
        <dbReference type="EMBL" id="KAK2949624.1"/>
    </source>
</evidence>
<evidence type="ECO:0000256" key="3">
    <source>
        <dbReference type="SAM" id="MobiDB-lite"/>
    </source>
</evidence>
<dbReference type="EMBL" id="JARBJD010000153">
    <property type="protein sequence ID" value="KAK2949624.1"/>
    <property type="molecule type" value="Genomic_DNA"/>
</dbReference>
<feature type="compositionally biased region" description="Low complexity" evidence="3">
    <location>
        <begin position="167"/>
        <end position="185"/>
    </location>
</feature>
<name>A0ABQ9XD57_9EUKA</name>
<evidence type="ECO:0000256" key="1">
    <source>
        <dbReference type="ARBA" id="ARBA00022614"/>
    </source>
</evidence>
<dbReference type="PANTHER" id="PTHR18849">
    <property type="entry name" value="LEUCINE RICH REPEAT PROTEIN"/>
    <property type="match status" value="1"/>
</dbReference>
<evidence type="ECO:0000256" key="2">
    <source>
        <dbReference type="ARBA" id="ARBA00022737"/>
    </source>
</evidence>
<feature type="compositionally biased region" description="Basic and acidic residues" evidence="3">
    <location>
        <begin position="337"/>
        <end position="367"/>
    </location>
</feature>
<reference evidence="4 5" key="1">
    <citation type="journal article" date="2022" name="bioRxiv">
        <title>Genomics of Preaxostyla Flagellates Illuminates Evolutionary Transitions and the Path Towards Mitochondrial Loss.</title>
        <authorList>
            <person name="Novak L.V.F."/>
            <person name="Treitli S.C."/>
            <person name="Pyrih J."/>
            <person name="Halakuc P."/>
            <person name="Pipaliya S.V."/>
            <person name="Vacek V."/>
            <person name="Brzon O."/>
            <person name="Soukal P."/>
            <person name="Eme L."/>
            <person name="Dacks J.B."/>
            <person name="Karnkowska A."/>
            <person name="Elias M."/>
            <person name="Hampl V."/>
        </authorList>
    </citation>
    <scope>NUCLEOTIDE SEQUENCE [LARGE SCALE GENOMIC DNA]</scope>
    <source>
        <strain evidence="4">NAU3</strain>
        <tissue evidence="4">Gut</tissue>
    </source>
</reference>
<feature type="region of interest" description="Disordered" evidence="3">
    <location>
        <begin position="129"/>
        <end position="310"/>
    </location>
</feature>
<keyword evidence="1" id="KW-0433">Leucine-rich repeat</keyword>
<dbReference type="InterPro" id="IPR032675">
    <property type="entry name" value="LRR_dom_sf"/>
</dbReference>